<gene>
    <name evidence="3" type="ORF">K6T50_04535</name>
</gene>
<dbReference type="InterPro" id="IPR055546">
    <property type="entry name" value="DUF7122"/>
</dbReference>
<keyword evidence="4" id="KW-1185">Reference proteome</keyword>
<name>A0A8T8WFA2_9EURY</name>
<dbReference type="GeneID" id="67177383"/>
<feature type="domain" description="DUF7122" evidence="2">
    <location>
        <begin position="8"/>
        <end position="84"/>
    </location>
</feature>
<organism evidence="3 4">
    <name type="scientific">Halobaculum magnesiiphilum</name>
    <dbReference type="NCBI Taxonomy" id="1017351"/>
    <lineage>
        <taxon>Archaea</taxon>
        <taxon>Methanobacteriati</taxon>
        <taxon>Methanobacteriota</taxon>
        <taxon>Stenosarchaea group</taxon>
        <taxon>Halobacteria</taxon>
        <taxon>Halobacteriales</taxon>
        <taxon>Haloferacaceae</taxon>
        <taxon>Halobaculum</taxon>
    </lineage>
</organism>
<dbReference type="RefSeq" id="WP_222608213.1">
    <property type="nucleotide sequence ID" value="NZ_CP081958.1"/>
</dbReference>
<feature type="region of interest" description="Disordered" evidence="1">
    <location>
        <begin position="1"/>
        <end position="33"/>
    </location>
</feature>
<dbReference type="EMBL" id="CP081958">
    <property type="protein sequence ID" value="QZP38413.1"/>
    <property type="molecule type" value="Genomic_DNA"/>
</dbReference>
<dbReference type="Pfam" id="PF23437">
    <property type="entry name" value="DUF7122"/>
    <property type="match status" value="1"/>
</dbReference>
<reference evidence="3 4" key="1">
    <citation type="journal article" date="2021" name="Int. J. Syst. Evol. Microbiol.">
        <title>Halobaculum halophilum sp. nov. and Halobaculum salinum sp. nov., isolated from salt lake and saline soil.</title>
        <authorList>
            <person name="Cui H.L."/>
            <person name="Shi X.W."/>
            <person name="Yin X.M."/>
            <person name="Yang X.Y."/>
            <person name="Hou J."/>
            <person name="Zhu L."/>
        </authorList>
    </citation>
    <scope>NUCLEOTIDE SEQUENCE [LARGE SCALE GENOMIC DNA]</scope>
    <source>
        <strain evidence="3 4">NBRC 109044</strain>
    </source>
</reference>
<evidence type="ECO:0000313" key="4">
    <source>
        <dbReference type="Proteomes" id="UP000826254"/>
    </source>
</evidence>
<proteinExistence type="predicted"/>
<evidence type="ECO:0000256" key="1">
    <source>
        <dbReference type="SAM" id="MobiDB-lite"/>
    </source>
</evidence>
<evidence type="ECO:0000313" key="3">
    <source>
        <dbReference type="EMBL" id="QZP38413.1"/>
    </source>
</evidence>
<evidence type="ECO:0000259" key="2">
    <source>
        <dbReference type="Pfam" id="PF23437"/>
    </source>
</evidence>
<accession>A0A8T8WFA2</accession>
<dbReference type="AlphaFoldDB" id="A0A8T8WFA2"/>
<protein>
    <recommendedName>
        <fullName evidence="2">DUF7122 domain-containing protein</fullName>
    </recommendedName>
</protein>
<dbReference type="Proteomes" id="UP000826254">
    <property type="component" value="Chromosome"/>
</dbReference>
<sequence length="180" mass="20067">MTDESDGDGAPGNDGSQFDRLPATADEREVEGRATRAEVLDWWEERFGIEPETFAGHTFWEKGKGKIWVFADDLPSPQECEGVGMTVLRTRQEHWKPTTTAVRKWGHLATRNVIELSPGQATAFAAGHDQDLPEWDGDWGYLIATHELAGGQVPIGVGLYLYDELRSVVPKGYQEELPEL</sequence>
<dbReference type="KEGG" id="hmp:K6T50_04535"/>